<keyword evidence="10" id="KW-1185">Reference proteome</keyword>
<dbReference type="Gene3D" id="3.30.420.10">
    <property type="entry name" value="Ribonuclease H-like superfamily/Ribonuclease H"/>
    <property type="match status" value="1"/>
</dbReference>
<dbReference type="Proteomes" id="UP000652219">
    <property type="component" value="Unassembled WGS sequence"/>
</dbReference>
<evidence type="ECO:0000256" key="5">
    <source>
        <dbReference type="ARBA" id="ARBA00022723"/>
    </source>
</evidence>
<organism evidence="9 10">
    <name type="scientific">Colletotrichum sojae</name>
    <dbReference type="NCBI Taxonomy" id="2175907"/>
    <lineage>
        <taxon>Eukaryota</taxon>
        <taxon>Fungi</taxon>
        <taxon>Dikarya</taxon>
        <taxon>Ascomycota</taxon>
        <taxon>Pezizomycotina</taxon>
        <taxon>Sordariomycetes</taxon>
        <taxon>Hypocreomycetidae</taxon>
        <taxon>Glomerellales</taxon>
        <taxon>Glomerellaceae</taxon>
        <taxon>Colletotrichum</taxon>
        <taxon>Colletotrichum orchidearum species complex</taxon>
    </lineage>
</organism>
<evidence type="ECO:0000256" key="1">
    <source>
        <dbReference type="ARBA" id="ARBA00000077"/>
    </source>
</evidence>
<comment type="similarity">
    <text evidence="2">Belongs to the RNase H family.</text>
</comment>
<dbReference type="InterPro" id="IPR012337">
    <property type="entry name" value="RNaseH-like_sf"/>
</dbReference>
<evidence type="ECO:0000256" key="3">
    <source>
        <dbReference type="ARBA" id="ARBA00012180"/>
    </source>
</evidence>
<dbReference type="GO" id="GO:0043137">
    <property type="term" value="P:DNA replication, removal of RNA primer"/>
    <property type="evidence" value="ECO:0007669"/>
    <property type="project" value="TreeGrafter"/>
</dbReference>
<evidence type="ECO:0000256" key="2">
    <source>
        <dbReference type="ARBA" id="ARBA00005300"/>
    </source>
</evidence>
<dbReference type="EMBL" id="WIGN01000019">
    <property type="protein sequence ID" value="KAF6817808.1"/>
    <property type="molecule type" value="Genomic_DNA"/>
</dbReference>
<comment type="caution">
    <text evidence="9">The sequence shown here is derived from an EMBL/GenBank/DDBJ whole genome shotgun (WGS) entry which is preliminary data.</text>
</comment>
<dbReference type="EC" id="3.1.26.4" evidence="3"/>
<keyword evidence="5" id="KW-0479">Metal-binding</keyword>
<evidence type="ECO:0000259" key="8">
    <source>
        <dbReference type="PROSITE" id="PS50879"/>
    </source>
</evidence>
<proteinExistence type="inferred from homology"/>
<dbReference type="SUPFAM" id="SSF53098">
    <property type="entry name" value="Ribonuclease H-like"/>
    <property type="match status" value="1"/>
</dbReference>
<keyword evidence="4" id="KW-0540">Nuclease</keyword>
<feature type="domain" description="RNase H type-1" evidence="8">
    <location>
        <begin position="100"/>
        <end position="207"/>
    </location>
</feature>
<keyword evidence="7" id="KW-0378">Hydrolase</keyword>
<sequence>MDDTVMVTLPNGDAIAACALHLRVTCKTCDVGMTSGPLLPYVVKRPARHLVLDRRLDEYNALANLSDSHLPMTFENPKRHTSDPLELFTPINNRFVNNNNPFEILIFTDGACSSNGTQEAAGGCSFSYADGITVKFRLENRGPDDNHHRPTSNRAELRAVLAALKFCHWEGDGSKSVVIATDSTYVVKGATEWSRTWTENGWRGRAG</sequence>
<reference evidence="9 10" key="1">
    <citation type="journal article" date="2020" name="Phytopathology">
        <title>Genome Sequence Resources of Colletotrichum truncatum, C. plurivorum, C. musicola, and C. sojae: Four Species Pathogenic to Soybean (Glycine max).</title>
        <authorList>
            <person name="Rogerio F."/>
            <person name="Boufleur T.R."/>
            <person name="Ciampi-Guillardi M."/>
            <person name="Sukno S.A."/>
            <person name="Thon M.R."/>
            <person name="Massola Junior N.S."/>
            <person name="Baroncelli R."/>
        </authorList>
    </citation>
    <scope>NUCLEOTIDE SEQUENCE [LARGE SCALE GENOMIC DNA]</scope>
    <source>
        <strain evidence="9 10">LFN0009</strain>
    </source>
</reference>
<dbReference type="GO" id="GO:0004523">
    <property type="term" value="F:RNA-DNA hybrid ribonuclease activity"/>
    <property type="evidence" value="ECO:0007669"/>
    <property type="project" value="UniProtKB-EC"/>
</dbReference>
<dbReference type="Pfam" id="PF00075">
    <property type="entry name" value="RNase_H"/>
    <property type="match status" value="1"/>
</dbReference>
<dbReference type="InterPro" id="IPR036397">
    <property type="entry name" value="RNaseH_sf"/>
</dbReference>
<evidence type="ECO:0000256" key="6">
    <source>
        <dbReference type="ARBA" id="ARBA00022759"/>
    </source>
</evidence>
<dbReference type="GO" id="GO:0003676">
    <property type="term" value="F:nucleic acid binding"/>
    <property type="evidence" value="ECO:0007669"/>
    <property type="project" value="InterPro"/>
</dbReference>
<evidence type="ECO:0000256" key="7">
    <source>
        <dbReference type="ARBA" id="ARBA00022801"/>
    </source>
</evidence>
<keyword evidence="6" id="KW-0255">Endonuclease</keyword>
<protein>
    <recommendedName>
        <fullName evidence="3">ribonuclease H</fullName>
        <ecNumber evidence="3">3.1.26.4</ecNumber>
    </recommendedName>
</protein>
<dbReference type="PANTHER" id="PTHR10642:SF26">
    <property type="entry name" value="RIBONUCLEASE H1"/>
    <property type="match status" value="1"/>
</dbReference>
<evidence type="ECO:0000313" key="10">
    <source>
        <dbReference type="Proteomes" id="UP000652219"/>
    </source>
</evidence>
<dbReference type="AlphaFoldDB" id="A0A8H6JSD6"/>
<gene>
    <name evidence="9" type="ORF">CSOJ01_02245</name>
</gene>
<evidence type="ECO:0000313" key="9">
    <source>
        <dbReference type="EMBL" id="KAF6817808.1"/>
    </source>
</evidence>
<name>A0A8H6JSD6_9PEZI</name>
<dbReference type="InterPro" id="IPR050092">
    <property type="entry name" value="RNase_H"/>
</dbReference>
<accession>A0A8H6JSD6</accession>
<comment type="catalytic activity">
    <reaction evidence="1">
        <text>Endonucleolytic cleavage to 5'-phosphomonoester.</text>
        <dbReference type="EC" id="3.1.26.4"/>
    </reaction>
</comment>
<dbReference type="PANTHER" id="PTHR10642">
    <property type="entry name" value="RIBONUCLEASE H1"/>
    <property type="match status" value="1"/>
</dbReference>
<evidence type="ECO:0000256" key="4">
    <source>
        <dbReference type="ARBA" id="ARBA00022722"/>
    </source>
</evidence>
<dbReference type="GO" id="GO:0046872">
    <property type="term" value="F:metal ion binding"/>
    <property type="evidence" value="ECO:0007669"/>
    <property type="project" value="UniProtKB-KW"/>
</dbReference>
<dbReference type="PROSITE" id="PS50879">
    <property type="entry name" value="RNASE_H_1"/>
    <property type="match status" value="1"/>
</dbReference>
<dbReference type="InterPro" id="IPR002156">
    <property type="entry name" value="RNaseH_domain"/>
</dbReference>